<name>A0A3S0ZXI7_9GAMM</name>
<keyword evidence="4" id="KW-1185">Reference proteome</keyword>
<dbReference type="EMBL" id="JACGET010000011">
    <property type="protein sequence ID" value="MBN3106308.1"/>
    <property type="molecule type" value="Genomic_DNA"/>
</dbReference>
<sequence length="233" mass="26805">MALSPAQRHNARLQAEQQLSRCQPITGGHSLHLQIRALENDIERLRSLPMTSDRVEMKRRELLPRWLPTVQAYLDSGEVYQHPIFSHCIIWLFDVDEFDQALDWADIAIAQGQRTPDNIKRSFAAFVADTILEWAELTAESGQSVEPYFSRTFTNVAENWRLHEEINAKWFKFAGLLLLRDDNGQARATATDDIELLRQADALLAQAERYYRRVGVGTMRKTIAARIRSLQKS</sequence>
<gene>
    <name evidence="2" type="ORF">F126LOC_018770</name>
    <name evidence="1" type="ORF">H4F48_09465</name>
</gene>
<dbReference type="GO" id="GO:0003677">
    <property type="term" value="F:DNA binding"/>
    <property type="evidence" value="ECO:0007669"/>
    <property type="project" value="InterPro"/>
</dbReference>
<evidence type="ECO:0000313" key="4">
    <source>
        <dbReference type="Proteomes" id="UP000762586"/>
    </source>
</evidence>
<organism evidence="2 3">
    <name type="scientific">Pectobacterium brasiliense</name>
    <dbReference type="NCBI Taxonomy" id="180957"/>
    <lineage>
        <taxon>Bacteria</taxon>
        <taxon>Pseudomonadati</taxon>
        <taxon>Pseudomonadota</taxon>
        <taxon>Gammaproteobacteria</taxon>
        <taxon>Enterobacterales</taxon>
        <taxon>Pectobacteriaceae</taxon>
        <taxon>Pectobacterium</taxon>
    </lineage>
</organism>
<evidence type="ECO:0000313" key="1">
    <source>
        <dbReference type="EMBL" id="MBN3106308.1"/>
    </source>
</evidence>
<dbReference type="Proteomes" id="UP000762586">
    <property type="component" value="Unassembled WGS sequence"/>
</dbReference>
<dbReference type="Proteomes" id="UP000269351">
    <property type="component" value="Chromosome"/>
</dbReference>
<dbReference type="InterPro" id="IPR010270">
    <property type="entry name" value="Phage_P2_GpM"/>
</dbReference>
<dbReference type="AlphaFoldDB" id="A0A3S0ZXI7"/>
<dbReference type="GO" id="GO:0004519">
    <property type="term" value="F:endonuclease activity"/>
    <property type="evidence" value="ECO:0007669"/>
    <property type="project" value="InterPro"/>
</dbReference>
<accession>A0A3S0ZXI7</accession>
<evidence type="ECO:0000313" key="3">
    <source>
        <dbReference type="Proteomes" id="UP000269351"/>
    </source>
</evidence>
<dbReference type="RefSeq" id="WP_119871183.1">
    <property type="nucleotide sequence ID" value="NZ_CP059955.1"/>
</dbReference>
<dbReference type="Pfam" id="PF05944">
    <property type="entry name" value="Phage_term_smal"/>
    <property type="match status" value="1"/>
</dbReference>
<protein>
    <submittedName>
        <fullName evidence="2">Terminase</fullName>
    </submittedName>
</protein>
<dbReference type="EMBL" id="CP065031">
    <property type="protein sequence ID" value="QPK23642.1"/>
    <property type="molecule type" value="Genomic_DNA"/>
</dbReference>
<evidence type="ECO:0000313" key="2">
    <source>
        <dbReference type="EMBL" id="QPK23642.1"/>
    </source>
</evidence>
<reference evidence="1 4" key="1">
    <citation type="submission" date="2020-07" db="EMBL/GenBank/DDBJ databases">
        <title>A pangenomic view of the genus Pectobacterium provides insights into genome organization, phylogeny, and virulence.</title>
        <authorList>
            <person name="Jonkheer E."/>
            <person name="Brankovics B."/>
            <person name="Houwers I."/>
            <person name="Van Der Wolf J."/>
            <person name="Bonants P."/>
            <person name="Vreeburg R."/>
            <person name="Bollema R."/>
            <person name="De Haan J."/>
            <person name="Berke L."/>
            <person name="De Ridder D."/>
            <person name="Smit S."/>
            <person name="Van Der Lee T.A.J."/>
        </authorList>
    </citation>
    <scope>NUCLEOTIDE SEQUENCE [LARGE SCALE GENOMIC DNA]</scope>
    <source>
        <strain evidence="1 4">NAK:384</strain>
    </source>
</reference>
<proteinExistence type="predicted"/>
<reference evidence="2 3" key="2">
    <citation type="submission" date="2020-11" db="EMBL/GenBank/DDBJ databases">
        <title>Complete genome sequence of Pectobacterium brasiliense strain F126.</title>
        <authorList>
            <person name="Miroshnikov K."/>
            <person name="Vo T.N.H."/>
            <person name="Khodykina M.V."/>
            <person name="Kabanova A.P."/>
            <person name="Shneider M."/>
            <person name="Korzhenkov A."/>
            <person name="Toschakov S.V."/>
            <person name="Miroshnikov K.A."/>
            <person name="Ignatov A.N."/>
            <person name="Mikhailova Y.V."/>
            <person name="Shelenkov A."/>
            <person name="Yanushevich Y.G."/>
            <person name="Evseev P.V."/>
        </authorList>
    </citation>
    <scope>NUCLEOTIDE SEQUENCE [LARGE SCALE GENOMIC DNA]</scope>
    <source>
        <strain evidence="2 3">F126</strain>
    </source>
</reference>